<dbReference type="PROSITE" id="PS51257">
    <property type="entry name" value="PROKAR_LIPOPROTEIN"/>
    <property type="match status" value="1"/>
</dbReference>
<comment type="caution">
    <text evidence="3">The sequence shown here is derived from an EMBL/GenBank/DDBJ whole genome shotgun (WGS) entry which is preliminary data.</text>
</comment>
<organism evidence="3 4">
    <name type="scientific">Sphingomonas leidyi</name>
    <dbReference type="NCBI Taxonomy" id="68569"/>
    <lineage>
        <taxon>Bacteria</taxon>
        <taxon>Pseudomonadati</taxon>
        <taxon>Pseudomonadota</taxon>
        <taxon>Alphaproteobacteria</taxon>
        <taxon>Sphingomonadales</taxon>
        <taxon>Sphingomonadaceae</taxon>
        <taxon>Sphingomonas</taxon>
    </lineage>
</organism>
<dbReference type="InterPro" id="IPR036423">
    <property type="entry name" value="SOD-like_Cu/Zn_dom_sf"/>
</dbReference>
<keyword evidence="3" id="KW-0560">Oxidoreductase</keyword>
<feature type="domain" description="Superoxide dismutase copper/zinc binding" evidence="2">
    <location>
        <begin position="51"/>
        <end position="170"/>
    </location>
</feature>
<accession>A0A7X5V407</accession>
<dbReference type="EMBL" id="JAASQV010000007">
    <property type="protein sequence ID" value="NIJ67479.1"/>
    <property type="molecule type" value="Genomic_DNA"/>
</dbReference>
<evidence type="ECO:0000313" key="4">
    <source>
        <dbReference type="Proteomes" id="UP000564677"/>
    </source>
</evidence>
<evidence type="ECO:0000256" key="1">
    <source>
        <dbReference type="ARBA" id="ARBA00010457"/>
    </source>
</evidence>
<dbReference type="GO" id="GO:0004784">
    <property type="term" value="F:superoxide dismutase activity"/>
    <property type="evidence" value="ECO:0007669"/>
    <property type="project" value="UniProtKB-EC"/>
</dbReference>
<dbReference type="Gene3D" id="2.60.40.200">
    <property type="entry name" value="Superoxide dismutase, copper/zinc binding domain"/>
    <property type="match status" value="1"/>
</dbReference>
<keyword evidence="4" id="KW-1185">Reference proteome</keyword>
<dbReference type="CDD" id="cd00305">
    <property type="entry name" value="Cu-Zn_Superoxide_Dismutase"/>
    <property type="match status" value="1"/>
</dbReference>
<dbReference type="RefSeq" id="WP_167301576.1">
    <property type="nucleotide sequence ID" value="NZ_CP170557.1"/>
</dbReference>
<dbReference type="Proteomes" id="UP000564677">
    <property type="component" value="Unassembled WGS sequence"/>
</dbReference>
<dbReference type="InterPro" id="IPR024134">
    <property type="entry name" value="SOD_Cu/Zn_/chaperone"/>
</dbReference>
<reference evidence="3 4" key="1">
    <citation type="submission" date="2020-03" db="EMBL/GenBank/DDBJ databases">
        <title>Genomic Encyclopedia of Type Strains, Phase IV (KMG-IV): sequencing the most valuable type-strain genomes for metagenomic binning, comparative biology and taxonomic classification.</title>
        <authorList>
            <person name="Goeker M."/>
        </authorList>
    </citation>
    <scope>NUCLEOTIDE SEQUENCE [LARGE SCALE GENOMIC DNA]</scope>
    <source>
        <strain evidence="3 4">DSM 4733</strain>
    </source>
</reference>
<dbReference type="Pfam" id="PF00080">
    <property type="entry name" value="Sod_Cu"/>
    <property type="match status" value="1"/>
</dbReference>
<dbReference type="SUPFAM" id="SSF49329">
    <property type="entry name" value="Cu,Zn superoxide dismutase-like"/>
    <property type="match status" value="1"/>
</dbReference>
<dbReference type="GO" id="GO:0005507">
    <property type="term" value="F:copper ion binding"/>
    <property type="evidence" value="ECO:0007669"/>
    <property type="project" value="InterPro"/>
</dbReference>
<proteinExistence type="inferred from homology"/>
<evidence type="ECO:0000313" key="3">
    <source>
        <dbReference type="EMBL" id="NIJ67479.1"/>
    </source>
</evidence>
<dbReference type="InterPro" id="IPR001424">
    <property type="entry name" value="SOD_Cu_Zn_dom"/>
</dbReference>
<dbReference type="AlphaFoldDB" id="A0A7X5V407"/>
<gene>
    <name evidence="3" type="ORF">FHR20_004463</name>
</gene>
<sequence>MRGLLVAAGLLAVAGCASPQKDARYMAGHARAQADLKMADGTDVGKAIAEEVDGSIRVMVEVHGLTKGVHGTHVHTVGKCEGPDFASAGGHWNPTAHQHGKDNPMGPHAGDMPNLSVGEDGRDRTIFVLPGGTYAGLMDEDGAALVVHANADDYKTDPSGNSGGRIACGVFHAM</sequence>
<dbReference type="PANTHER" id="PTHR10003">
    <property type="entry name" value="SUPEROXIDE DISMUTASE CU-ZN -RELATED"/>
    <property type="match status" value="1"/>
</dbReference>
<comment type="similarity">
    <text evidence="1">Belongs to the Cu-Zn superoxide dismutase family.</text>
</comment>
<protein>
    <submittedName>
        <fullName evidence="3">Cu-Zn family superoxide dismutase</fullName>
        <ecNumber evidence="3">1.15.1.1</ecNumber>
    </submittedName>
</protein>
<evidence type="ECO:0000259" key="2">
    <source>
        <dbReference type="Pfam" id="PF00080"/>
    </source>
</evidence>
<dbReference type="EC" id="1.15.1.1" evidence="3"/>
<name>A0A7X5V407_9SPHN</name>